<keyword evidence="2" id="KW-0813">Transport</keyword>
<evidence type="ECO:0000256" key="6">
    <source>
        <dbReference type="SAM" id="Phobius"/>
    </source>
</evidence>
<name>A0AAV2S2T1_MEGNR</name>
<dbReference type="PANTHER" id="PTHR12791">
    <property type="entry name" value="GOLGI SNARE BET1-RELATED"/>
    <property type="match status" value="1"/>
</dbReference>
<evidence type="ECO:0000256" key="4">
    <source>
        <dbReference type="ARBA" id="ARBA00022989"/>
    </source>
</evidence>
<evidence type="ECO:0000313" key="7">
    <source>
        <dbReference type="EMBL" id="CAL4160469.1"/>
    </source>
</evidence>
<evidence type="ECO:0000313" key="8">
    <source>
        <dbReference type="Proteomes" id="UP001497623"/>
    </source>
</evidence>
<dbReference type="AlphaFoldDB" id="A0AAV2S2T1"/>
<keyword evidence="4 6" id="KW-1133">Transmembrane helix</keyword>
<feature type="non-terminal residue" evidence="7">
    <location>
        <position position="110"/>
    </location>
</feature>
<dbReference type="Gene3D" id="1.20.5.110">
    <property type="match status" value="1"/>
</dbReference>
<protein>
    <recommendedName>
        <fullName evidence="9">BET1-like protein</fullName>
    </recommendedName>
</protein>
<reference evidence="7 8" key="1">
    <citation type="submission" date="2024-05" db="EMBL/GenBank/DDBJ databases">
        <authorList>
            <person name="Wallberg A."/>
        </authorList>
    </citation>
    <scope>NUCLEOTIDE SEQUENCE [LARGE SCALE GENOMIC DNA]</scope>
</reference>
<sequence length="110" mass="12125">MTASLGWRGVPDGLDRVALSKRASVATCNIFVESVALDLESEAHEHNRLLDDLDNDFTSGEGLLSGSLNRVKNILTSGRQNRKVMCYMAGFIIIFLIILSYLFSRLTSST</sequence>
<evidence type="ECO:0000256" key="5">
    <source>
        <dbReference type="ARBA" id="ARBA00023136"/>
    </source>
</evidence>
<comment type="caution">
    <text evidence="7">The sequence shown here is derived from an EMBL/GenBank/DDBJ whole genome shotgun (WGS) entry which is preliminary data.</text>
</comment>
<evidence type="ECO:0000256" key="3">
    <source>
        <dbReference type="ARBA" id="ARBA00022692"/>
    </source>
</evidence>
<organism evidence="7 8">
    <name type="scientific">Meganyctiphanes norvegica</name>
    <name type="common">Northern krill</name>
    <name type="synonym">Thysanopoda norvegica</name>
    <dbReference type="NCBI Taxonomy" id="48144"/>
    <lineage>
        <taxon>Eukaryota</taxon>
        <taxon>Metazoa</taxon>
        <taxon>Ecdysozoa</taxon>
        <taxon>Arthropoda</taxon>
        <taxon>Crustacea</taxon>
        <taxon>Multicrustacea</taxon>
        <taxon>Malacostraca</taxon>
        <taxon>Eumalacostraca</taxon>
        <taxon>Eucarida</taxon>
        <taxon>Euphausiacea</taxon>
        <taxon>Euphausiidae</taxon>
        <taxon>Meganyctiphanes</taxon>
    </lineage>
</organism>
<evidence type="ECO:0008006" key="9">
    <source>
        <dbReference type="Google" id="ProtNLM"/>
    </source>
</evidence>
<feature type="transmembrane region" description="Helical" evidence="6">
    <location>
        <begin position="84"/>
        <end position="103"/>
    </location>
</feature>
<comment type="subcellular location">
    <subcellularLocation>
        <location evidence="1">Membrane</location>
        <topology evidence="1">Single-pass membrane protein</topology>
    </subcellularLocation>
</comment>
<dbReference type="EMBL" id="CAXKWB010044211">
    <property type="protein sequence ID" value="CAL4160469.1"/>
    <property type="molecule type" value="Genomic_DNA"/>
</dbReference>
<gene>
    <name evidence="7" type="ORF">MNOR_LOCUS32454</name>
</gene>
<dbReference type="GO" id="GO:0016020">
    <property type="term" value="C:membrane"/>
    <property type="evidence" value="ECO:0007669"/>
    <property type="project" value="UniProtKB-SubCell"/>
</dbReference>
<evidence type="ECO:0000256" key="2">
    <source>
        <dbReference type="ARBA" id="ARBA00022448"/>
    </source>
</evidence>
<dbReference type="SUPFAM" id="SSF58038">
    <property type="entry name" value="SNARE fusion complex"/>
    <property type="match status" value="1"/>
</dbReference>
<keyword evidence="8" id="KW-1185">Reference proteome</keyword>
<proteinExistence type="predicted"/>
<accession>A0AAV2S2T1</accession>
<keyword evidence="5 6" id="KW-0472">Membrane</keyword>
<keyword evidence="3 6" id="KW-0812">Transmembrane</keyword>
<dbReference type="Proteomes" id="UP001497623">
    <property type="component" value="Unassembled WGS sequence"/>
</dbReference>
<evidence type="ECO:0000256" key="1">
    <source>
        <dbReference type="ARBA" id="ARBA00004167"/>
    </source>
</evidence>